<dbReference type="Gene3D" id="1.20.1250.20">
    <property type="entry name" value="MFS general substrate transporter like domains"/>
    <property type="match status" value="2"/>
</dbReference>
<dbReference type="Pfam" id="PF07690">
    <property type="entry name" value="MFS_1"/>
    <property type="match status" value="2"/>
</dbReference>
<dbReference type="EnsemblMetazoa" id="ACUA002981-RA">
    <property type="protein sequence ID" value="ACUA002981-PA"/>
    <property type="gene ID" value="ACUA002981"/>
</dbReference>
<evidence type="ECO:0000313" key="4">
    <source>
        <dbReference type="Proteomes" id="UP000075883"/>
    </source>
</evidence>
<keyword evidence="4" id="KW-1185">Reference proteome</keyword>
<feature type="region of interest" description="Disordered" evidence="1">
    <location>
        <begin position="692"/>
        <end position="726"/>
    </location>
</feature>
<keyword evidence="2" id="KW-0812">Transmembrane</keyword>
<evidence type="ECO:0000256" key="2">
    <source>
        <dbReference type="SAM" id="Phobius"/>
    </source>
</evidence>
<dbReference type="InterPro" id="IPR036259">
    <property type="entry name" value="MFS_trans_sf"/>
</dbReference>
<dbReference type="FunFam" id="1.20.1250.20:FF:000883">
    <property type="entry name" value="AGAP012371-PA"/>
    <property type="match status" value="1"/>
</dbReference>
<proteinExistence type="predicted"/>
<feature type="transmembrane region" description="Helical" evidence="2">
    <location>
        <begin position="91"/>
        <end position="110"/>
    </location>
</feature>
<dbReference type="FunFam" id="1.20.1250.20:FF:000383">
    <property type="entry name" value="Blast:Monocarboxylate transporter 13"/>
    <property type="match status" value="1"/>
</dbReference>
<sequence>MKGFKLDTSQLQRSKAPDGGWGWMIVFAYGLANIMIVPVLQSFGLIFRDTFREIDISATKASIIINLASAVGMALGLFNGPLLRRYGFRKLAVAGGFLFSAGLMLTSSAVHFAHFIITYSIIASLGMGFCNSSFSLALNTYFVVRRNKAAGIAMTITGLGPILLPQLVSLLLGLYGARYCLLIIGALATHIIVGGLLLQPVKWHMLTCPPSSDPLNTAAVLPCPPVEVKIVPATEDCTDKGTEEAQEEDELLEKCSFIDHDVDAQSVYGFELTSQLRQRESFSQPPGGFMSNVPGMHTIQRTKSEVLAPVRRCSSETRSLKAEPTSAATRPLRWFQSGSEESVHLGSSLAMWGDGNSSVTLTDDRVVQTEEQQQRRPSQGRFSSYTNVRFSPLQKRWFEGSAQSVNLGSSMKLFDERSVGPRRGSLGSGVPMSGGGKLPALSENQGLTDETSHLPSIVRQLENTKATLPQSSTVPNEATAGVKPEGFFTKVVHMFDLTLLQDKVYLNMMLGMSIAVFAEINFSLLTPFILGDLGYSTEQIASIMSTLALADLLFRFISPFVGDFLKLSPRIMYMIALSMLIVTRFSILLARSYDEMMIVAFGLGVAKGVRSVYMSLVIPSYIPLKRLPSASSIQMTTNGIVLMTIGPCVGVLRDWTGSYSKSIILINGFTIVTLVMWSAELIYVHRRQNRAKQKVPPNSDAVPQSPTHRGGRSHCLPVHSPMHTQDGMKVPLGEENRSNRHMPLLKQKLLHGLWYVT</sequence>
<organism evidence="3 4">
    <name type="scientific">Anopheles culicifacies</name>
    <dbReference type="NCBI Taxonomy" id="139723"/>
    <lineage>
        <taxon>Eukaryota</taxon>
        <taxon>Metazoa</taxon>
        <taxon>Ecdysozoa</taxon>
        <taxon>Arthropoda</taxon>
        <taxon>Hexapoda</taxon>
        <taxon>Insecta</taxon>
        <taxon>Pterygota</taxon>
        <taxon>Neoptera</taxon>
        <taxon>Endopterygota</taxon>
        <taxon>Diptera</taxon>
        <taxon>Nematocera</taxon>
        <taxon>Culicoidea</taxon>
        <taxon>Culicidae</taxon>
        <taxon>Anophelinae</taxon>
        <taxon>Anopheles</taxon>
        <taxon>culicifacies species complex</taxon>
    </lineage>
</organism>
<feature type="transmembrane region" description="Helical" evidence="2">
    <location>
        <begin position="181"/>
        <end position="198"/>
    </location>
</feature>
<dbReference type="GO" id="GO:0008028">
    <property type="term" value="F:monocarboxylic acid transmembrane transporter activity"/>
    <property type="evidence" value="ECO:0007669"/>
    <property type="project" value="TreeGrafter"/>
</dbReference>
<reference evidence="4" key="1">
    <citation type="submission" date="2013-09" db="EMBL/GenBank/DDBJ databases">
        <title>The Genome Sequence of Anopheles culicifacies species A.</title>
        <authorList>
            <consortium name="The Broad Institute Genomics Platform"/>
            <person name="Neafsey D.E."/>
            <person name="Besansky N."/>
            <person name="Howell P."/>
            <person name="Walton C."/>
            <person name="Young S.K."/>
            <person name="Zeng Q."/>
            <person name="Gargeya S."/>
            <person name="Fitzgerald M."/>
            <person name="Haas B."/>
            <person name="Abouelleil A."/>
            <person name="Allen A.W."/>
            <person name="Alvarado L."/>
            <person name="Arachchi H.M."/>
            <person name="Berlin A.M."/>
            <person name="Chapman S.B."/>
            <person name="Gainer-Dewar J."/>
            <person name="Goldberg J."/>
            <person name="Griggs A."/>
            <person name="Gujja S."/>
            <person name="Hansen M."/>
            <person name="Howarth C."/>
            <person name="Imamovic A."/>
            <person name="Ireland A."/>
            <person name="Larimer J."/>
            <person name="McCowan C."/>
            <person name="Murphy C."/>
            <person name="Pearson M."/>
            <person name="Poon T.W."/>
            <person name="Priest M."/>
            <person name="Roberts A."/>
            <person name="Saif S."/>
            <person name="Shea T."/>
            <person name="Sisk P."/>
            <person name="Sykes S."/>
            <person name="Wortman J."/>
            <person name="Nusbaum C."/>
            <person name="Birren B."/>
        </authorList>
    </citation>
    <scope>NUCLEOTIDE SEQUENCE [LARGE SCALE GENOMIC DNA]</scope>
    <source>
        <strain evidence="4">A-37</strain>
    </source>
</reference>
<name>A0A182LVG8_9DIPT</name>
<feature type="transmembrane region" description="Helical" evidence="2">
    <location>
        <begin position="61"/>
        <end position="79"/>
    </location>
</feature>
<dbReference type="AlphaFoldDB" id="A0A182LVG8"/>
<feature type="transmembrane region" description="Helical" evidence="2">
    <location>
        <begin position="570"/>
        <end position="590"/>
    </location>
</feature>
<protein>
    <recommendedName>
        <fullName evidence="5">Major facilitator superfamily (MFS) profile domain-containing protein</fullName>
    </recommendedName>
</protein>
<dbReference type="VEuPathDB" id="VectorBase:ACUA002981"/>
<feature type="transmembrane region" description="Helical" evidence="2">
    <location>
        <begin position="116"/>
        <end position="138"/>
    </location>
</feature>
<feature type="transmembrane region" description="Helical" evidence="2">
    <location>
        <begin position="596"/>
        <end position="618"/>
    </location>
</feature>
<reference evidence="3" key="2">
    <citation type="submission" date="2020-05" db="UniProtKB">
        <authorList>
            <consortium name="EnsemblMetazoa"/>
        </authorList>
    </citation>
    <scope>IDENTIFICATION</scope>
    <source>
        <strain evidence="3">A-37</strain>
    </source>
</reference>
<accession>A0A182LVG8</accession>
<dbReference type="STRING" id="139723.A0A182LVG8"/>
<dbReference type="InterPro" id="IPR050327">
    <property type="entry name" value="Proton-linked_MCT"/>
</dbReference>
<keyword evidence="2" id="KW-0472">Membrane</keyword>
<feature type="transmembrane region" description="Helical" evidence="2">
    <location>
        <begin position="150"/>
        <end position="175"/>
    </location>
</feature>
<dbReference type="PANTHER" id="PTHR11360">
    <property type="entry name" value="MONOCARBOXYLATE TRANSPORTER"/>
    <property type="match status" value="1"/>
</dbReference>
<keyword evidence="2" id="KW-1133">Transmembrane helix</keyword>
<feature type="transmembrane region" description="Helical" evidence="2">
    <location>
        <begin position="504"/>
        <end position="528"/>
    </location>
</feature>
<evidence type="ECO:0008006" key="5">
    <source>
        <dbReference type="Google" id="ProtNLM"/>
    </source>
</evidence>
<dbReference type="InterPro" id="IPR011701">
    <property type="entry name" value="MFS"/>
</dbReference>
<dbReference type="PANTHER" id="PTHR11360:SF237">
    <property type="entry name" value="MONOCARBOXYLATE TRANSPORTER 12-B-LIKE PROTEIN"/>
    <property type="match status" value="1"/>
</dbReference>
<dbReference type="EMBL" id="AXCM01000340">
    <property type="status" value="NOT_ANNOTATED_CDS"/>
    <property type="molecule type" value="Genomic_DNA"/>
</dbReference>
<dbReference type="SUPFAM" id="SSF103473">
    <property type="entry name" value="MFS general substrate transporter"/>
    <property type="match status" value="1"/>
</dbReference>
<evidence type="ECO:0000313" key="3">
    <source>
        <dbReference type="EnsemblMetazoa" id="ACUA002981-PA"/>
    </source>
</evidence>
<dbReference type="Proteomes" id="UP000075883">
    <property type="component" value="Unassembled WGS sequence"/>
</dbReference>
<evidence type="ECO:0000256" key="1">
    <source>
        <dbReference type="SAM" id="MobiDB-lite"/>
    </source>
</evidence>
<feature type="transmembrane region" description="Helical" evidence="2">
    <location>
        <begin position="21"/>
        <end position="41"/>
    </location>
</feature>
<feature type="transmembrane region" description="Helical" evidence="2">
    <location>
        <begin position="664"/>
        <end position="684"/>
    </location>
</feature>